<organism evidence="5 6">
    <name type="scientific">Kribbella hippodromi</name>
    <dbReference type="NCBI Taxonomy" id="434347"/>
    <lineage>
        <taxon>Bacteria</taxon>
        <taxon>Bacillati</taxon>
        <taxon>Actinomycetota</taxon>
        <taxon>Actinomycetes</taxon>
        <taxon>Propionibacteriales</taxon>
        <taxon>Kribbellaceae</taxon>
        <taxon>Kribbella</taxon>
    </lineage>
</organism>
<dbReference type="InterPro" id="IPR036390">
    <property type="entry name" value="WH_DNA-bd_sf"/>
</dbReference>
<evidence type="ECO:0000256" key="1">
    <source>
        <dbReference type="ARBA" id="ARBA00023015"/>
    </source>
</evidence>
<dbReference type="Gene3D" id="1.10.10.10">
    <property type="entry name" value="Winged helix-like DNA-binding domain superfamily/Winged helix DNA-binding domain"/>
    <property type="match status" value="1"/>
</dbReference>
<dbReference type="InterPro" id="IPR002577">
    <property type="entry name" value="HTH_HxlR"/>
</dbReference>
<evidence type="ECO:0000313" key="6">
    <source>
        <dbReference type="Proteomes" id="UP001501705"/>
    </source>
</evidence>
<dbReference type="SUPFAM" id="SSF46785">
    <property type="entry name" value="Winged helix' DNA-binding domain"/>
    <property type="match status" value="1"/>
</dbReference>
<keyword evidence="6" id="KW-1185">Reference proteome</keyword>
<dbReference type="EMBL" id="BAAAPH010000018">
    <property type="protein sequence ID" value="GAA1589981.1"/>
    <property type="molecule type" value="Genomic_DNA"/>
</dbReference>
<dbReference type="PROSITE" id="PS51118">
    <property type="entry name" value="HTH_HXLR"/>
    <property type="match status" value="1"/>
</dbReference>
<reference evidence="5 6" key="1">
    <citation type="journal article" date="2019" name="Int. J. Syst. Evol. Microbiol.">
        <title>The Global Catalogue of Microorganisms (GCM) 10K type strain sequencing project: providing services to taxonomists for standard genome sequencing and annotation.</title>
        <authorList>
            <consortium name="The Broad Institute Genomics Platform"/>
            <consortium name="The Broad Institute Genome Sequencing Center for Infectious Disease"/>
            <person name="Wu L."/>
            <person name="Ma J."/>
        </authorList>
    </citation>
    <scope>NUCLEOTIDE SEQUENCE [LARGE SCALE GENOMIC DNA]</scope>
    <source>
        <strain evidence="5 6">JCM 15572</strain>
    </source>
</reference>
<dbReference type="Proteomes" id="UP001501705">
    <property type="component" value="Unassembled WGS sequence"/>
</dbReference>
<evidence type="ECO:0000256" key="3">
    <source>
        <dbReference type="ARBA" id="ARBA00023163"/>
    </source>
</evidence>
<proteinExistence type="predicted"/>
<keyword evidence="2" id="KW-0238">DNA-binding</keyword>
<evidence type="ECO:0000256" key="2">
    <source>
        <dbReference type="ARBA" id="ARBA00023125"/>
    </source>
</evidence>
<dbReference type="Pfam" id="PF01638">
    <property type="entry name" value="HxlR"/>
    <property type="match status" value="1"/>
</dbReference>
<dbReference type="PANTHER" id="PTHR33204:SF18">
    <property type="entry name" value="TRANSCRIPTIONAL REGULATORY PROTEIN"/>
    <property type="match status" value="1"/>
</dbReference>
<keyword evidence="3" id="KW-0804">Transcription</keyword>
<gene>
    <name evidence="5" type="ORF">GCM10009804_52710</name>
</gene>
<feature type="domain" description="HTH hxlR-type" evidence="4">
    <location>
        <begin position="15"/>
        <end position="114"/>
    </location>
</feature>
<accession>A0ABN2DXQ2</accession>
<protein>
    <submittedName>
        <fullName evidence="5">Helix-turn-helix domain-containing protein</fullName>
    </submittedName>
</protein>
<evidence type="ECO:0000259" key="4">
    <source>
        <dbReference type="PROSITE" id="PS51118"/>
    </source>
</evidence>
<name>A0ABN2DXQ2_9ACTN</name>
<sequence length="119" mass="13656">MSVEALRPDMFEEICPSSLLPFRVGGDKWAGLVLRCLADGPRRYSELRIPLARISPKVLIQSLRTLERDGFVRRTADPKPSRRVTYELTDLGRALLEPLDHLCAWAEQHWDELLDARES</sequence>
<evidence type="ECO:0000313" key="5">
    <source>
        <dbReference type="EMBL" id="GAA1589981.1"/>
    </source>
</evidence>
<dbReference type="PANTHER" id="PTHR33204">
    <property type="entry name" value="TRANSCRIPTIONAL REGULATOR, MARR FAMILY"/>
    <property type="match status" value="1"/>
</dbReference>
<dbReference type="InterPro" id="IPR036388">
    <property type="entry name" value="WH-like_DNA-bd_sf"/>
</dbReference>
<comment type="caution">
    <text evidence="5">The sequence shown here is derived from an EMBL/GenBank/DDBJ whole genome shotgun (WGS) entry which is preliminary data.</text>
</comment>
<keyword evidence="1" id="KW-0805">Transcription regulation</keyword>